<evidence type="ECO:0000256" key="8">
    <source>
        <dbReference type="SAM" id="SignalP"/>
    </source>
</evidence>
<dbReference type="Proteomes" id="UP000469125">
    <property type="component" value="Unassembled WGS sequence"/>
</dbReference>
<dbReference type="InterPro" id="IPR004872">
    <property type="entry name" value="Lipoprotein_NlpA"/>
</dbReference>
<evidence type="ECO:0000256" key="7">
    <source>
        <dbReference type="PIRSR" id="PIRSR002854-1"/>
    </source>
</evidence>
<comment type="subcellular location">
    <subcellularLocation>
        <location evidence="1">Membrane</location>
        <topology evidence="1">Lipid-anchor</topology>
    </subcellularLocation>
</comment>
<dbReference type="Gene3D" id="3.40.190.10">
    <property type="entry name" value="Periplasmic binding protein-like II"/>
    <property type="match status" value="2"/>
</dbReference>
<evidence type="ECO:0000256" key="2">
    <source>
        <dbReference type="ARBA" id="ARBA00022729"/>
    </source>
</evidence>
<evidence type="ECO:0000256" key="4">
    <source>
        <dbReference type="ARBA" id="ARBA00023139"/>
    </source>
</evidence>
<keyword evidence="10" id="KW-1185">Reference proteome</keyword>
<evidence type="ECO:0000256" key="3">
    <source>
        <dbReference type="ARBA" id="ARBA00023136"/>
    </source>
</evidence>
<feature type="signal peptide" evidence="8">
    <location>
        <begin position="1"/>
        <end position="24"/>
    </location>
</feature>
<organism evidence="9 10">
    <name type="scientific">Ornithinibacillus caprae</name>
    <dbReference type="NCBI Taxonomy" id="2678566"/>
    <lineage>
        <taxon>Bacteria</taxon>
        <taxon>Bacillati</taxon>
        <taxon>Bacillota</taxon>
        <taxon>Bacilli</taxon>
        <taxon>Bacillales</taxon>
        <taxon>Bacillaceae</taxon>
        <taxon>Ornithinibacillus</taxon>
    </lineage>
</organism>
<keyword evidence="5 6" id="KW-0449">Lipoprotein</keyword>
<dbReference type="RefSeq" id="WP_155670358.1">
    <property type="nucleotide sequence ID" value="NZ_WOCA01000016.1"/>
</dbReference>
<evidence type="ECO:0000313" key="9">
    <source>
        <dbReference type="EMBL" id="MUK89990.1"/>
    </source>
</evidence>
<keyword evidence="4" id="KW-0564">Palmitate</keyword>
<comment type="caution">
    <text evidence="9">The sequence shown here is derived from an EMBL/GenBank/DDBJ whole genome shotgun (WGS) entry which is preliminary data.</text>
</comment>
<evidence type="ECO:0000256" key="6">
    <source>
        <dbReference type="PIRNR" id="PIRNR002854"/>
    </source>
</evidence>
<keyword evidence="2 8" id="KW-0732">Signal</keyword>
<dbReference type="Pfam" id="PF03180">
    <property type="entry name" value="Lipoprotein_9"/>
    <property type="match status" value="1"/>
</dbReference>
<evidence type="ECO:0000313" key="10">
    <source>
        <dbReference type="Proteomes" id="UP000469125"/>
    </source>
</evidence>
<gene>
    <name evidence="9" type="ORF">GMD78_16585</name>
</gene>
<keyword evidence="3" id="KW-0472">Membrane</keyword>
<dbReference type="PANTHER" id="PTHR30429">
    <property type="entry name" value="D-METHIONINE-BINDING LIPOPROTEIN METQ"/>
    <property type="match status" value="1"/>
</dbReference>
<dbReference type="EMBL" id="WOCA01000016">
    <property type="protein sequence ID" value="MUK89990.1"/>
    <property type="molecule type" value="Genomic_DNA"/>
</dbReference>
<dbReference type="PROSITE" id="PS51257">
    <property type="entry name" value="PROKAR_LIPOPROTEIN"/>
    <property type="match status" value="1"/>
</dbReference>
<comment type="similarity">
    <text evidence="6">Belongs to the nlpA lipoprotein family.</text>
</comment>
<dbReference type="AlphaFoldDB" id="A0A6N8FK27"/>
<evidence type="ECO:0000256" key="1">
    <source>
        <dbReference type="ARBA" id="ARBA00004635"/>
    </source>
</evidence>
<accession>A0A6N8FK27</accession>
<sequence>MKKIIGILSLLVVLTLAACGGADSDENTITVGASSVPHAEILEEAAPLLEEEGITLVVEPYEDYVLPNDDLASGELDANYFQHIPYLEQTIADTGYDLDYIDGIHVEPIGVYSKGVTSLEDIPEGTEVLLSNSVPDHGRILGLFEEVGLITLNPEVDKGEATIEDIVENPNGLVFEPDYDPAFLPELYETEENTLVVINTNYAIGAELNPLEDALFLEDENSPYVNVIAVRSEDKDNEALNKLVEILHSEEIQNYILEEFEGAVVPVGGNN</sequence>
<reference evidence="9 10" key="1">
    <citation type="submission" date="2019-11" db="EMBL/GenBank/DDBJ databases">
        <authorList>
            <person name="Li X."/>
        </authorList>
    </citation>
    <scope>NUCLEOTIDE SEQUENCE [LARGE SCALE GENOMIC DNA]</scope>
    <source>
        <strain evidence="9 10">L9</strain>
    </source>
</reference>
<evidence type="ECO:0000256" key="5">
    <source>
        <dbReference type="ARBA" id="ARBA00023288"/>
    </source>
</evidence>
<feature type="lipid moiety-binding region" description="S-diacylglycerol cysteine" evidence="7">
    <location>
        <position position="19"/>
    </location>
</feature>
<proteinExistence type="inferred from homology"/>
<protein>
    <recommendedName>
        <fullName evidence="6">Lipoprotein</fullName>
    </recommendedName>
</protein>
<dbReference type="PIRSF" id="PIRSF002854">
    <property type="entry name" value="MetQ"/>
    <property type="match status" value="1"/>
</dbReference>
<feature type="chain" id="PRO_5027110748" description="Lipoprotein" evidence="8">
    <location>
        <begin position="25"/>
        <end position="271"/>
    </location>
</feature>
<dbReference type="GO" id="GO:0016020">
    <property type="term" value="C:membrane"/>
    <property type="evidence" value="ECO:0007669"/>
    <property type="project" value="UniProtKB-SubCell"/>
</dbReference>
<dbReference type="SUPFAM" id="SSF53850">
    <property type="entry name" value="Periplasmic binding protein-like II"/>
    <property type="match status" value="1"/>
</dbReference>
<name>A0A6N8FK27_9BACI</name>
<dbReference type="PANTHER" id="PTHR30429:SF0">
    <property type="entry name" value="METHIONINE-BINDING LIPOPROTEIN METQ"/>
    <property type="match status" value="1"/>
</dbReference>